<dbReference type="InterPro" id="IPR015202">
    <property type="entry name" value="GO-like_E_set"/>
</dbReference>
<dbReference type="STRING" id="105984.A0A427Y511"/>
<dbReference type="PANTHER" id="PTHR32208">
    <property type="entry name" value="SECRETED PROTEIN-RELATED"/>
    <property type="match status" value="1"/>
</dbReference>
<dbReference type="AlphaFoldDB" id="A0A427Y511"/>
<feature type="domain" description="Galactose oxidase-like Early set" evidence="4">
    <location>
        <begin position="483"/>
        <end position="586"/>
    </location>
</feature>
<gene>
    <name evidence="5" type="ORF">EHS24_004386</name>
</gene>
<evidence type="ECO:0008006" key="7">
    <source>
        <dbReference type="Google" id="ProtNLM"/>
    </source>
</evidence>
<evidence type="ECO:0000313" key="6">
    <source>
        <dbReference type="Proteomes" id="UP000279236"/>
    </source>
</evidence>
<evidence type="ECO:0000256" key="2">
    <source>
        <dbReference type="SAM" id="SignalP"/>
    </source>
</evidence>
<organism evidence="5 6">
    <name type="scientific">Apiotrichum porosum</name>
    <dbReference type="NCBI Taxonomy" id="105984"/>
    <lineage>
        <taxon>Eukaryota</taxon>
        <taxon>Fungi</taxon>
        <taxon>Dikarya</taxon>
        <taxon>Basidiomycota</taxon>
        <taxon>Agaricomycotina</taxon>
        <taxon>Tremellomycetes</taxon>
        <taxon>Trichosporonales</taxon>
        <taxon>Trichosporonaceae</taxon>
        <taxon>Apiotrichum</taxon>
    </lineage>
</organism>
<comment type="caution">
    <text evidence="5">The sequence shown here is derived from an EMBL/GenBank/DDBJ whole genome shotgun (WGS) entry which is preliminary data.</text>
</comment>
<dbReference type="Gene3D" id="2.130.10.80">
    <property type="entry name" value="Galactose oxidase/kelch, beta-propeller"/>
    <property type="match status" value="1"/>
</dbReference>
<dbReference type="RefSeq" id="XP_028478940.1">
    <property type="nucleotide sequence ID" value="XM_028619968.1"/>
</dbReference>
<dbReference type="InterPro" id="IPR009880">
    <property type="entry name" value="Glyoxal_oxidase_N"/>
</dbReference>
<dbReference type="Gene3D" id="2.60.40.10">
    <property type="entry name" value="Immunoglobulins"/>
    <property type="match status" value="1"/>
</dbReference>
<proteinExistence type="predicted"/>
<dbReference type="InterPro" id="IPR011043">
    <property type="entry name" value="Gal_Oxase/kelch_b-propeller"/>
</dbReference>
<evidence type="ECO:0000313" key="5">
    <source>
        <dbReference type="EMBL" id="RSH86155.1"/>
    </source>
</evidence>
<evidence type="ECO:0000259" key="3">
    <source>
        <dbReference type="Pfam" id="PF07250"/>
    </source>
</evidence>
<reference evidence="5 6" key="1">
    <citation type="submission" date="2018-11" db="EMBL/GenBank/DDBJ databases">
        <title>Genome sequence of Apiotrichum porosum DSM 27194.</title>
        <authorList>
            <person name="Aliyu H."/>
            <person name="Gorte O."/>
            <person name="Ochsenreither K."/>
        </authorList>
    </citation>
    <scope>NUCLEOTIDE SEQUENCE [LARGE SCALE GENOMIC DNA]</scope>
    <source>
        <strain evidence="5 6">DSM 27194</strain>
    </source>
</reference>
<dbReference type="EMBL" id="RSCE01000002">
    <property type="protein sequence ID" value="RSH86155.1"/>
    <property type="molecule type" value="Genomic_DNA"/>
</dbReference>
<evidence type="ECO:0000259" key="4">
    <source>
        <dbReference type="Pfam" id="PF09118"/>
    </source>
</evidence>
<dbReference type="OrthoDB" id="2019572at2759"/>
<feature type="domain" description="Glyoxal oxidase N-terminal" evidence="3">
    <location>
        <begin position="91"/>
        <end position="477"/>
    </location>
</feature>
<dbReference type="CDD" id="cd02851">
    <property type="entry name" value="E_set_GO_C"/>
    <property type="match status" value="1"/>
</dbReference>
<dbReference type="GeneID" id="39588929"/>
<dbReference type="SUPFAM" id="SSF50965">
    <property type="entry name" value="Galactose oxidase, central domain"/>
    <property type="match status" value="1"/>
</dbReference>
<keyword evidence="6" id="KW-1185">Reference proteome</keyword>
<dbReference type="PANTHER" id="PTHR32208:SF21">
    <property type="entry name" value="LOW QUALITY PROTEIN: ALDEHYDE OXIDASE GLOX-LIKE"/>
    <property type="match status" value="1"/>
</dbReference>
<feature type="signal peptide" evidence="2">
    <location>
        <begin position="1"/>
        <end position="16"/>
    </location>
</feature>
<sequence length="668" mass="69959">MLVSSSLLLLASSAAASHQLHPRSSRHGKLIERAASSMIDSNAPAGSFDIVGNSGVSAQMMFLGTKDTVYILDKAENNSMTVTTNGVTHPAWGTTYDLLTNTASSMEVSSNTFCAAGAAIANGSWVVFGGNQPVTYGGVATNDTTNNPTGANPYLDTAGGAAIRLLTPCDDMSCSWAEGGDALTMTSNRWYPTTEGLADGSLIVIGGDNNGGYVSTFAQNNPTYEYWPKQASGKIAMSFLNATVPVNLYPLTWLLPSGKLFMQAAYSTILYDMDTKVETTLPTMPYAQRVYPASAAAVMLPLTPANNYSAEILFCGGSAADLSKSSDGGAGFNVTAVKADDSCVRISPDDASPVYTDDDSLPEARSMGQLVYLPDGTMWLGNGVGYGTAGYGDDGYSIGQSYGQDPVYMPAIYNPSAAKGSRFNRDGLTASTQERMYHSTAILLSDGAVLVSGSNPNKDFTTTPWATKYSVEKWYPPWYNQPRPVASGFPSSLSYGGAAWNLTFTNSSCDPSTIKIAIVRTGFSTHCINFGQRYLELETSYSMNNDTGVVTVFASQMPPNANVFTPGPAMIFLVVGGIPSEGEMVIIGSGDIETQPILAAATLPESEIVVTTKEATTTSATAVAGVTVAATGSTINSAAQTKETSSGSATVTPFLAVVLAAMASIAWM</sequence>
<feature type="chain" id="PRO_5019547136" description="Glyoxal oxidase" evidence="2">
    <location>
        <begin position="17"/>
        <end position="668"/>
    </location>
</feature>
<dbReference type="InterPro" id="IPR013783">
    <property type="entry name" value="Ig-like_fold"/>
</dbReference>
<name>A0A427Y511_9TREE</name>
<dbReference type="InterPro" id="IPR014756">
    <property type="entry name" value="Ig_E-set"/>
</dbReference>
<dbReference type="InterPro" id="IPR037293">
    <property type="entry name" value="Gal_Oxidase_central_sf"/>
</dbReference>
<dbReference type="Proteomes" id="UP000279236">
    <property type="component" value="Unassembled WGS sequence"/>
</dbReference>
<dbReference type="Pfam" id="PF09118">
    <property type="entry name" value="GO-like_E_set"/>
    <property type="match status" value="1"/>
</dbReference>
<protein>
    <recommendedName>
        <fullName evidence="7">Glyoxal oxidase</fullName>
    </recommendedName>
</protein>
<keyword evidence="1 2" id="KW-0732">Signal</keyword>
<accession>A0A427Y511</accession>
<evidence type="ECO:0000256" key="1">
    <source>
        <dbReference type="ARBA" id="ARBA00022729"/>
    </source>
</evidence>
<dbReference type="SUPFAM" id="SSF81296">
    <property type="entry name" value="E set domains"/>
    <property type="match status" value="1"/>
</dbReference>
<dbReference type="Pfam" id="PF07250">
    <property type="entry name" value="Glyoxal_oxid_N"/>
    <property type="match status" value="1"/>
</dbReference>